<protein>
    <submittedName>
        <fullName evidence="1">Uncharacterized protein</fullName>
    </submittedName>
</protein>
<organism evidence="1 2">
    <name type="scientific">Paramecium primaurelia</name>
    <dbReference type="NCBI Taxonomy" id="5886"/>
    <lineage>
        <taxon>Eukaryota</taxon>
        <taxon>Sar</taxon>
        <taxon>Alveolata</taxon>
        <taxon>Ciliophora</taxon>
        <taxon>Intramacronucleata</taxon>
        <taxon>Oligohymenophorea</taxon>
        <taxon>Peniculida</taxon>
        <taxon>Parameciidae</taxon>
        <taxon>Paramecium</taxon>
    </lineage>
</organism>
<dbReference type="Proteomes" id="UP000688137">
    <property type="component" value="Unassembled WGS sequence"/>
</dbReference>
<gene>
    <name evidence="1" type="ORF">PPRIM_AZ9-3.1.T0580148</name>
</gene>
<keyword evidence="2" id="KW-1185">Reference proteome</keyword>
<reference evidence="1" key="1">
    <citation type="submission" date="2021-01" db="EMBL/GenBank/DDBJ databases">
        <authorList>
            <consortium name="Genoscope - CEA"/>
            <person name="William W."/>
        </authorList>
    </citation>
    <scope>NUCLEOTIDE SEQUENCE</scope>
</reference>
<proteinExistence type="predicted"/>
<comment type="caution">
    <text evidence="1">The sequence shown here is derived from an EMBL/GenBank/DDBJ whole genome shotgun (WGS) entry which is preliminary data.</text>
</comment>
<evidence type="ECO:0000313" key="1">
    <source>
        <dbReference type="EMBL" id="CAD8077508.1"/>
    </source>
</evidence>
<dbReference type="AlphaFoldDB" id="A0A8S1MAS8"/>
<sequence>MKKRLRNSKMGCDKKMTFWRMQKNQKRTRNLMISRLF</sequence>
<accession>A0A8S1MAS8</accession>
<name>A0A8S1MAS8_PARPR</name>
<evidence type="ECO:0000313" key="2">
    <source>
        <dbReference type="Proteomes" id="UP000688137"/>
    </source>
</evidence>
<dbReference type="EMBL" id="CAJJDM010000059">
    <property type="protein sequence ID" value="CAD8077508.1"/>
    <property type="molecule type" value="Genomic_DNA"/>
</dbReference>